<dbReference type="GO" id="GO:0009011">
    <property type="term" value="F:alpha-1,4-glucan glucosyltransferase (ADP-glucose donor) activity"/>
    <property type="evidence" value="ECO:0007669"/>
    <property type="project" value="UniProtKB-EC"/>
</dbReference>
<dbReference type="KEGG" id="dat:HRM2_02350"/>
<protein>
    <submittedName>
        <fullName evidence="2">Glycogen synthase (Starch [bacterial glycogen] synthase)</fullName>
        <ecNumber evidence="2">2.4.1.21</ecNumber>
    </submittedName>
</protein>
<evidence type="ECO:0000313" key="3">
    <source>
        <dbReference type="Proteomes" id="UP000000442"/>
    </source>
</evidence>
<dbReference type="eggNOG" id="COG0438">
    <property type="taxonomic scope" value="Bacteria"/>
</dbReference>
<dbReference type="Gene3D" id="3.40.50.2000">
    <property type="entry name" value="Glycogen Phosphorylase B"/>
    <property type="match status" value="2"/>
</dbReference>
<dbReference type="Pfam" id="PF13439">
    <property type="entry name" value="Glyco_transf_4"/>
    <property type="match status" value="1"/>
</dbReference>
<dbReference type="RefSeq" id="WP_012662606.1">
    <property type="nucleotide sequence ID" value="NC_012108.1"/>
</dbReference>
<gene>
    <name evidence="2" type="ordered locus">HRM2_02350</name>
</gene>
<dbReference type="OrthoDB" id="9775208at2"/>
<feature type="domain" description="Glycosyltransferase subfamily 4-like N-terminal" evidence="1">
    <location>
        <begin position="84"/>
        <end position="198"/>
    </location>
</feature>
<dbReference type="EMBL" id="CP001087">
    <property type="protein sequence ID" value="ACN13357.1"/>
    <property type="molecule type" value="Genomic_DNA"/>
</dbReference>
<evidence type="ECO:0000259" key="1">
    <source>
        <dbReference type="Pfam" id="PF13439"/>
    </source>
</evidence>
<keyword evidence="2" id="KW-0328">Glycosyltransferase</keyword>
<dbReference type="SUPFAM" id="SSF53756">
    <property type="entry name" value="UDP-Glycosyltransferase/glycogen phosphorylase"/>
    <property type="match status" value="1"/>
</dbReference>
<dbReference type="AlphaFoldDB" id="C0QFG1"/>
<dbReference type="InterPro" id="IPR050194">
    <property type="entry name" value="Glycosyltransferase_grp1"/>
</dbReference>
<dbReference type="STRING" id="177437.HRM2_02350"/>
<dbReference type="EC" id="2.4.1.21" evidence="2"/>
<evidence type="ECO:0000313" key="2">
    <source>
        <dbReference type="EMBL" id="ACN13357.1"/>
    </source>
</evidence>
<dbReference type="Pfam" id="PF13692">
    <property type="entry name" value="Glyco_trans_1_4"/>
    <property type="match status" value="1"/>
</dbReference>
<dbReference type="PANTHER" id="PTHR45947">
    <property type="entry name" value="SULFOQUINOVOSYL TRANSFERASE SQD2"/>
    <property type="match status" value="1"/>
</dbReference>
<keyword evidence="2" id="KW-0808">Transferase</keyword>
<dbReference type="CDD" id="cd03801">
    <property type="entry name" value="GT4_PimA-like"/>
    <property type="match status" value="1"/>
</dbReference>
<organism evidence="2 3">
    <name type="scientific">Desulforapulum autotrophicum (strain ATCC 43914 / DSM 3382 / VKM B-1955 / HRM2)</name>
    <name type="common">Desulfobacterium autotrophicum</name>
    <dbReference type="NCBI Taxonomy" id="177437"/>
    <lineage>
        <taxon>Bacteria</taxon>
        <taxon>Pseudomonadati</taxon>
        <taxon>Thermodesulfobacteriota</taxon>
        <taxon>Desulfobacteria</taxon>
        <taxon>Desulfobacterales</taxon>
        <taxon>Desulfobacteraceae</taxon>
        <taxon>Desulforapulum</taxon>
    </lineage>
</organism>
<proteinExistence type="predicted"/>
<accession>C0QFG1</accession>
<keyword evidence="3" id="KW-1185">Reference proteome</keyword>
<dbReference type="InterPro" id="IPR028098">
    <property type="entry name" value="Glyco_trans_4-like_N"/>
</dbReference>
<name>C0QFG1_DESAH</name>
<dbReference type="HOGENOM" id="CLU_032290_0_0_7"/>
<dbReference type="PANTHER" id="PTHR45947:SF15">
    <property type="entry name" value="TEICHURONIC ACID BIOSYNTHESIS GLYCOSYLTRANSFERASE TUAC-RELATED"/>
    <property type="match status" value="1"/>
</dbReference>
<reference evidence="2 3" key="1">
    <citation type="journal article" date="2009" name="Environ. Microbiol.">
        <title>Genome sequence of Desulfobacterium autotrophicum HRM2, a marine sulfate reducer oxidizing organic carbon completely to carbon dioxide.</title>
        <authorList>
            <person name="Strittmatter A.W."/>
            <person name="Liesegang H."/>
            <person name="Rabus R."/>
            <person name="Decker I."/>
            <person name="Amann J."/>
            <person name="Andres S."/>
            <person name="Henne A."/>
            <person name="Fricke W.F."/>
            <person name="Martinez-Arias R."/>
            <person name="Bartels D."/>
            <person name="Goesmann A."/>
            <person name="Krause L."/>
            <person name="Puehler A."/>
            <person name="Klenk H.P."/>
            <person name="Richter M."/>
            <person name="Schuler M."/>
            <person name="Gloeckner F.O."/>
            <person name="Meyerdierks A."/>
            <person name="Gottschalk G."/>
            <person name="Amann R."/>
        </authorList>
    </citation>
    <scope>NUCLEOTIDE SEQUENCE [LARGE SCALE GENOMIC DNA]</scope>
    <source>
        <strain evidence="3">ATCC 43914 / DSM 3382 / HRM2</strain>
    </source>
</reference>
<dbReference type="CAZy" id="GT4">
    <property type="family name" value="Glycosyltransferase Family 4"/>
</dbReference>
<sequence>MKILHLISQMPDMTGSGKYLQAVVNCARQSGHENFLVAGVQDNFTLAPGLIDPDCSLYVNFNTPALNFPIPGMSDVMPYPSRVFATLSPLELRSYEVAFKEKIAAAVHQFKPDLIHSHHLWQVSAFATEVAPAIPMVVSCHGTCLRQLALCPHLKEKPLELSQKVSGILALSRVQAQEIISTYPAARGKTHVVGAGFDQHLFFPVAKPTPPPVEILYAGKLCRAKGVPWLLKSLKPLGSLPWRLHLAGSGSGEEQRTCKELAAEFGDQVCLHGTLTHPELARLMGRTHLFVLPSFFEGLPLVLMEALASGCTIVTTALPGTCEVLSGITPGRVKFLNLPPLATVDTPHGSDLPRLEQALTRILARIIGDYLEQGVSDMPMNDRLTGEYTWEKVFEKIEAVYKKALKG</sequence>
<dbReference type="Proteomes" id="UP000000442">
    <property type="component" value="Chromosome"/>
</dbReference>